<name>A0A9Q0K5G0_9MAGN</name>
<dbReference type="InterPro" id="IPR036047">
    <property type="entry name" value="F-box-like_dom_sf"/>
</dbReference>
<feature type="domain" description="FBD" evidence="1">
    <location>
        <begin position="355"/>
        <end position="433"/>
    </location>
</feature>
<dbReference type="InterPro" id="IPR001810">
    <property type="entry name" value="F-box_dom"/>
</dbReference>
<evidence type="ECO:0000313" key="2">
    <source>
        <dbReference type="EMBL" id="KAJ4962133.1"/>
    </source>
</evidence>
<dbReference type="CDD" id="cd22160">
    <property type="entry name" value="F-box_AtFBL13-like"/>
    <property type="match status" value="1"/>
</dbReference>
<dbReference type="Pfam" id="PF24758">
    <property type="entry name" value="LRR_At5g56370"/>
    <property type="match status" value="1"/>
</dbReference>
<dbReference type="PANTHER" id="PTHR31639">
    <property type="entry name" value="F-BOX PROTEIN-LIKE"/>
    <property type="match status" value="1"/>
</dbReference>
<sequence>MSLSKLKLDLSLNGDIISNMPPNIMETILSRLPIKEAVRTCILSKKWRYNWITIPELIFDFTLRKAMRNRNDDNVVKFIDDVLSLHRGPICKFELSGNLCIQDTGYIDKWILCLSRNDIQEFILCLQPLLRDYELPSCFYSCELLTHLHLSYCTLQRPPLFSSFNFLKSLLLYKVEFVGFTYENLVSRCPILERLKIEGLASYADFIIYAPKLKSLVVNGFFEVTQNICLKNTPLLECVSLNLHCCGLNSKRLNHREGENSRLINVFGCLDGVEKLAVRGNFLKFFVVDFVPTKLPNTFYHMKSLELQICFNDVLMVATALCLIRSAPNLQELKIDAIIHTKIQPQFPEIGDGPEFSLNQLRNVKINSFGGWRRQLEFVEFLLSITPVLEKMSIYSHKDPTIAEGYDPMHGEMMLEVLMQFPRVSPKAKIEYFEAGRLVEFGK</sequence>
<dbReference type="InterPro" id="IPR032675">
    <property type="entry name" value="LRR_dom_sf"/>
</dbReference>
<keyword evidence="3" id="KW-1185">Reference proteome</keyword>
<comment type="caution">
    <text evidence="2">The sequence shown here is derived from an EMBL/GenBank/DDBJ whole genome shotgun (WGS) entry which is preliminary data.</text>
</comment>
<proteinExistence type="predicted"/>
<dbReference type="Pfam" id="PF08387">
    <property type="entry name" value="FBD"/>
    <property type="match status" value="1"/>
</dbReference>
<organism evidence="2 3">
    <name type="scientific">Protea cynaroides</name>
    <dbReference type="NCBI Taxonomy" id="273540"/>
    <lineage>
        <taxon>Eukaryota</taxon>
        <taxon>Viridiplantae</taxon>
        <taxon>Streptophyta</taxon>
        <taxon>Embryophyta</taxon>
        <taxon>Tracheophyta</taxon>
        <taxon>Spermatophyta</taxon>
        <taxon>Magnoliopsida</taxon>
        <taxon>Proteales</taxon>
        <taxon>Proteaceae</taxon>
        <taxon>Protea</taxon>
    </lineage>
</organism>
<dbReference type="InterPro" id="IPR006566">
    <property type="entry name" value="FBD"/>
</dbReference>
<dbReference type="SMART" id="SM00579">
    <property type="entry name" value="FBD"/>
    <property type="match status" value="1"/>
</dbReference>
<dbReference type="InterPro" id="IPR055411">
    <property type="entry name" value="LRR_FXL15/At3g58940/PEG3-like"/>
</dbReference>
<dbReference type="EMBL" id="JAMYWD010000009">
    <property type="protein sequence ID" value="KAJ4962133.1"/>
    <property type="molecule type" value="Genomic_DNA"/>
</dbReference>
<dbReference type="InterPro" id="IPR053781">
    <property type="entry name" value="F-box_AtFBL13-like"/>
</dbReference>
<dbReference type="Gene3D" id="3.80.10.10">
    <property type="entry name" value="Ribonuclease Inhibitor"/>
    <property type="match status" value="1"/>
</dbReference>
<dbReference type="SUPFAM" id="SSF52047">
    <property type="entry name" value="RNI-like"/>
    <property type="match status" value="1"/>
</dbReference>
<gene>
    <name evidence="2" type="ORF">NE237_022043</name>
</gene>
<dbReference type="Pfam" id="PF00646">
    <property type="entry name" value="F-box"/>
    <property type="match status" value="1"/>
</dbReference>
<dbReference type="Proteomes" id="UP001141806">
    <property type="component" value="Unassembled WGS sequence"/>
</dbReference>
<dbReference type="PANTHER" id="PTHR31639:SF237">
    <property type="entry name" value="F-BOX DOMAIN-CONTAINING PROTEIN"/>
    <property type="match status" value="1"/>
</dbReference>
<accession>A0A9Q0K5G0</accession>
<dbReference type="OrthoDB" id="1163429at2759"/>
<dbReference type="AlphaFoldDB" id="A0A9Q0K5G0"/>
<evidence type="ECO:0000313" key="3">
    <source>
        <dbReference type="Proteomes" id="UP001141806"/>
    </source>
</evidence>
<reference evidence="2" key="1">
    <citation type="journal article" date="2023" name="Plant J.">
        <title>The genome of the king protea, Protea cynaroides.</title>
        <authorList>
            <person name="Chang J."/>
            <person name="Duong T.A."/>
            <person name="Schoeman C."/>
            <person name="Ma X."/>
            <person name="Roodt D."/>
            <person name="Barker N."/>
            <person name="Li Z."/>
            <person name="Van de Peer Y."/>
            <person name="Mizrachi E."/>
        </authorList>
    </citation>
    <scope>NUCLEOTIDE SEQUENCE</scope>
    <source>
        <tissue evidence="2">Young leaves</tissue>
    </source>
</reference>
<dbReference type="SUPFAM" id="SSF81383">
    <property type="entry name" value="F-box domain"/>
    <property type="match status" value="1"/>
</dbReference>
<evidence type="ECO:0000259" key="1">
    <source>
        <dbReference type="SMART" id="SM00579"/>
    </source>
</evidence>
<protein>
    <recommendedName>
        <fullName evidence="1">FBD domain-containing protein</fullName>
    </recommendedName>
</protein>